<dbReference type="Proteomes" id="UP000836841">
    <property type="component" value="Chromosome 1"/>
</dbReference>
<evidence type="ECO:0000313" key="1">
    <source>
        <dbReference type="EMBL" id="CAH2033641.1"/>
    </source>
</evidence>
<name>A0AAU9R8V4_THLAR</name>
<dbReference type="AlphaFoldDB" id="A0AAU9R8V4"/>
<evidence type="ECO:0000313" key="2">
    <source>
        <dbReference type="Proteomes" id="UP000836841"/>
    </source>
</evidence>
<reference evidence="1 2" key="1">
    <citation type="submission" date="2022-03" db="EMBL/GenBank/DDBJ databases">
        <authorList>
            <person name="Nunn A."/>
            <person name="Chopra R."/>
            <person name="Nunn A."/>
            <person name="Contreras Garrido A."/>
        </authorList>
    </citation>
    <scope>NUCLEOTIDE SEQUENCE [LARGE SCALE GENOMIC DNA]</scope>
</reference>
<keyword evidence="2" id="KW-1185">Reference proteome</keyword>
<organism evidence="1 2">
    <name type="scientific">Thlaspi arvense</name>
    <name type="common">Field penny-cress</name>
    <dbReference type="NCBI Taxonomy" id="13288"/>
    <lineage>
        <taxon>Eukaryota</taxon>
        <taxon>Viridiplantae</taxon>
        <taxon>Streptophyta</taxon>
        <taxon>Embryophyta</taxon>
        <taxon>Tracheophyta</taxon>
        <taxon>Spermatophyta</taxon>
        <taxon>Magnoliopsida</taxon>
        <taxon>eudicotyledons</taxon>
        <taxon>Gunneridae</taxon>
        <taxon>Pentapetalae</taxon>
        <taxon>rosids</taxon>
        <taxon>malvids</taxon>
        <taxon>Brassicales</taxon>
        <taxon>Brassicaceae</taxon>
        <taxon>Thlaspideae</taxon>
        <taxon>Thlaspi</taxon>
    </lineage>
</organism>
<proteinExistence type="predicted"/>
<dbReference type="PANTHER" id="PTHR33696:SF1">
    <property type="entry name" value="T22J18.15"/>
    <property type="match status" value="1"/>
</dbReference>
<gene>
    <name evidence="1" type="ORF">TAV2_LOCUS3787</name>
</gene>
<accession>A0AAU9R8V4</accession>
<dbReference type="PANTHER" id="PTHR33696">
    <property type="entry name" value="T22J18.15-RELATED"/>
    <property type="match status" value="1"/>
</dbReference>
<dbReference type="EMBL" id="OU466857">
    <property type="protein sequence ID" value="CAH2033641.1"/>
    <property type="molecule type" value="Genomic_DNA"/>
</dbReference>
<sequence>MDDSSTPRTRFVSRRLDPVKLSPMGTISSRRSFSFSTSSILFTDDSSGTPLRLLGVPFSWEKLPGEPKELSYHRKTESANNLLPLPPHRNNCLPAAGKHFSLNTTRKKNTPSTVMRDPFTAALVECSRCGGVEEGKHTGGESNKALRKNSIRLVNLYASCKRACDVSESIIYLPRSVAGVASYDHLLSSTRRRRR</sequence>
<protein>
    <submittedName>
        <fullName evidence="1">Uncharacterized protein</fullName>
    </submittedName>
</protein>